<dbReference type="InParanoid" id="A0A2S8SRW1"/>
<dbReference type="SUPFAM" id="SSF75005">
    <property type="entry name" value="Arabinanase/levansucrase/invertase"/>
    <property type="match status" value="1"/>
</dbReference>
<dbReference type="AlphaFoldDB" id="A0A2S8SRW1"/>
<comment type="caution">
    <text evidence="1">The sequence shown here is derived from an EMBL/GenBank/DDBJ whole genome shotgun (WGS) entry which is preliminary data.</text>
</comment>
<dbReference type="Proteomes" id="UP000237684">
    <property type="component" value="Unassembled WGS sequence"/>
</dbReference>
<gene>
    <name evidence="1" type="ORF">B1R32_11188</name>
</gene>
<evidence type="ECO:0000313" key="2">
    <source>
        <dbReference type="Proteomes" id="UP000237684"/>
    </source>
</evidence>
<protein>
    <recommendedName>
        <fullName evidence="3">Glycosyl hydrolases family 43</fullName>
    </recommendedName>
</protein>
<dbReference type="InterPro" id="IPR050727">
    <property type="entry name" value="GH43_arabinanases"/>
</dbReference>
<evidence type="ECO:0008006" key="3">
    <source>
        <dbReference type="Google" id="ProtNLM"/>
    </source>
</evidence>
<reference evidence="1 2" key="1">
    <citation type="journal article" date="2018" name="Syst. Appl. Microbiol.">
        <title>Abditibacterium utsteinense sp. nov., the first cultivated member of candidate phylum FBP, isolated from ice-free Antarctic soil samples.</title>
        <authorList>
            <person name="Tahon G."/>
            <person name="Tytgat B."/>
            <person name="Lebbe L."/>
            <person name="Carlier A."/>
            <person name="Willems A."/>
        </authorList>
    </citation>
    <scope>NUCLEOTIDE SEQUENCE [LARGE SCALE GENOMIC DNA]</scope>
    <source>
        <strain evidence="1 2">LMG 29911</strain>
    </source>
</reference>
<organism evidence="1 2">
    <name type="scientific">Abditibacterium utsteinense</name>
    <dbReference type="NCBI Taxonomy" id="1960156"/>
    <lineage>
        <taxon>Bacteria</taxon>
        <taxon>Pseudomonadati</taxon>
        <taxon>Abditibacteriota</taxon>
        <taxon>Abditibacteriia</taxon>
        <taxon>Abditibacteriales</taxon>
        <taxon>Abditibacteriaceae</taxon>
        <taxon>Abditibacterium</taxon>
    </lineage>
</organism>
<keyword evidence="2" id="KW-1185">Reference proteome</keyword>
<dbReference type="InterPro" id="IPR023296">
    <property type="entry name" value="Glyco_hydro_beta-prop_sf"/>
</dbReference>
<dbReference type="PANTHER" id="PTHR43301">
    <property type="entry name" value="ARABINAN ENDO-1,5-ALPHA-L-ARABINOSIDASE"/>
    <property type="match status" value="1"/>
</dbReference>
<dbReference type="RefSeq" id="WP_202973515.1">
    <property type="nucleotide sequence ID" value="NZ_NIGF01000011.1"/>
</dbReference>
<dbReference type="PANTHER" id="PTHR43301:SF3">
    <property type="entry name" value="ARABINAN ENDO-1,5-ALPHA-L-ARABINOSIDASE A-RELATED"/>
    <property type="match status" value="1"/>
</dbReference>
<name>A0A2S8SRW1_9BACT</name>
<dbReference type="CDD" id="cd08983">
    <property type="entry name" value="GH43_Bt3655-like"/>
    <property type="match status" value="1"/>
</dbReference>
<proteinExistence type="predicted"/>
<accession>A0A2S8SRW1</accession>
<dbReference type="EMBL" id="NIGF01000011">
    <property type="protein sequence ID" value="PQV63527.1"/>
    <property type="molecule type" value="Genomic_DNA"/>
</dbReference>
<dbReference type="Gene3D" id="2.115.10.20">
    <property type="entry name" value="Glycosyl hydrolase domain, family 43"/>
    <property type="match status" value="2"/>
</dbReference>
<sequence>MNTSIWILAYFCQHYGGRVEIDEQGREHVVTLREAMEREHLHLAWSRDGRNFEPLNNNNPTWPQQWMRDPFVNRGADGLFHLVATGPRDEDGVQRSCVYAVSSDLISWNTRSLPLMQTVPEARNVWAPEWFYDAKIEEYFLVWSSSFRDAGWKESRLWSCRTRDWMTFSPPRVCFEPPYSAIDGTFIEHAGTYFLFHKEEEFGARKGERRAIRLATSASLDGPWTLVDGPLNEGQIVPIITEGPSILPDPSGEGWLLLYDFCMGDDYGASHSRDLLHWQELPASEVSFPLAARHGSAFRVSQDEFSVLQKAFPATKSHSHQEDRS</sequence>
<evidence type="ECO:0000313" key="1">
    <source>
        <dbReference type="EMBL" id="PQV63527.1"/>
    </source>
</evidence>